<gene>
    <name evidence="1" type="ORF">H8Z82_09030</name>
</gene>
<name>A0ABR7IIG7_9FIRM</name>
<comment type="caution">
    <text evidence="1">The sequence shown here is derived from an EMBL/GenBank/DDBJ whole genome shotgun (WGS) entry which is preliminary data.</text>
</comment>
<reference evidence="1 2" key="1">
    <citation type="submission" date="2020-08" db="EMBL/GenBank/DDBJ databases">
        <title>Genome public.</title>
        <authorList>
            <person name="Liu C."/>
            <person name="Sun Q."/>
        </authorList>
    </citation>
    <scope>NUCLEOTIDE SEQUENCE [LARGE SCALE GENOMIC DNA]</scope>
    <source>
        <strain evidence="1 2">M29</strain>
    </source>
</reference>
<organism evidence="1 2">
    <name type="scientific">Blautia difficilis</name>
    <dbReference type="NCBI Taxonomy" id="2763027"/>
    <lineage>
        <taxon>Bacteria</taxon>
        <taxon>Bacillati</taxon>
        <taxon>Bacillota</taxon>
        <taxon>Clostridia</taxon>
        <taxon>Lachnospirales</taxon>
        <taxon>Lachnospiraceae</taxon>
        <taxon>Blautia</taxon>
    </lineage>
</organism>
<dbReference type="EMBL" id="JACOQG010000012">
    <property type="protein sequence ID" value="MBC5779806.1"/>
    <property type="molecule type" value="Genomic_DNA"/>
</dbReference>
<dbReference type="RefSeq" id="WP_019162360.1">
    <property type="nucleotide sequence ID" value="NZ_JACOQG010000012.1"/>
</dbReference>
<dbReference type="Pfam" id="PF11007">
    <property type="entry name" value="CotJA"/>
    <property type="match status" value="1"/>
</dbReference>
<evidence type="ECO:0000313" key="1">
    <source>
        <dbReference type="EMBL" id="MBC5779806.1"/>
    </source>
</evidence>
<dbReference type="InterPro" id="IPR020256">
    <property type="entry name" value="Spore_coat_CotJA"/>
</dbReference>
<accession>A0ABR7IIG7</accession>
<keyword evidence="2" id="KW-1185">Reference proteome</keyword>
<dbReference type="Proteomes" id="UP000649826">
    <property type="component" value="Unassembled WGS sequence"/>
</dbReference>
<proteinExistence type="predicted"/>
<sequence length="79" mass="9017">MENYHMACSCGRPYNRTCGMNRQQPMNEMVTRPKSPEPAMAYVPSQEFTDIFELSYALNVGTVFPQLCKPFCGKRGGFR</sequence>
<protein>
    <submittedName>
        <fullName evidence="1">Spore coat associated protein CotJA</fullName>
    </submittedName>
</protein>
<evidence type="ECO:0000313" key="2">
    <source>
        <dbReference type="Proteomes" id="UP000649826"/>
    </source>
</evidence>